<organism evidence="4 5">
    <name type="scientific">Argiope bruennichi</name>
    <name type="common">Wasp spider</name>
    <name type="synonym">Aranea bruennichi</name>
    <dbReference type="NCBI Taxonomy" id="94029"/>
    <lineage>
        <taxon>Eukaryota</taxon>
        <taxon>Metazoa</taxon>
        <taxon>Ecdysozoa</taxon>
        <taxon>Arthropoda</taxon>
        <taxon>Chelicerata</taxon>
        <taxon>Arachnida</taxon>
        <taxon>Araneae</taxon>
        <taxon>Araneomorphae</taxon>
        <taxon>Entelegynae</taxon>
        <taxon>Araneoidea</taxon>
        <taxon>Araneidae</taxon>
        <taxon>Argiope</taxon>
    </lineage>
</organism>
<dbReference type="InterPro" id="IPR011333">
    <property type="entry name" value="SKP1/BTB/POZ_sf"/>
</dbReference>
<evidence type="ECO:0000259" key="3">
    <source>
        <dbReference type="PROSITE" id="PS50144"/>
    </source>
</evidence>
<dbReference type="InterPro" id="IPR008974">
    <property type="entry name" value="TRAF-like"/>
</dbReference>
<feature type="compositionally biased region" description="Low complexity" evidence="1">
    <location>
        <begin position="349"/>
        <end position="360"/>
    </location>
</feature>
<feature type="domain" description="BTB" evidence="2">
    <location>
        <begin position="408"/>
        <end position="468"/>
    </location>
</feature>
<dbReference type="Gene3D" id="1.25.40.420">
    <property type="match status" value="1"/>
</dbReference>
<feature type="domain" description="MATH" evidence="3">
    <location>
        <begin position="10"/>
        <end position="137"/>
    </location>
</feature>
<dbReference type="GO" id="GO:0030163">
    <property type="term" value="P:protein catabolic process"/>
    <property type="evidence" value="ECO:0007669"/>
    <property type="project" value="UniProtKB-ARBA"/>
</dbReference>
<dbReference type="EMBL" id="JABXBU010002228">
    <property type="protein sequence ID" value="KAF8771927.1"/>
    <property type="molecule type" value="Genomic_DNA"/>
</dbReference>
<evidence type="ECO:0000259" key="2">
    <source>
        <dbReference type="PROSITE" id="PS50097"/>
    </source>
</evidence>
<dbReference type="CDD" id="cd18186">
    <property type="entry name" value="BTB_POZ_ZBTB_KLHL-like"/>
    <property type="match status" value="1"/>
</dbReference>
<dbReference type="Pfam" id="PF22486">
    <property type="entry name" value="MATH_2"/>
    <property type="match status" value="1"/>
</dbReference>
<name>A0A8T0EGT9_ARGBR</name>
<dbReference type="SUPFAM" id="SSF54695">
    <property type="entry name" value="POZ domain"/>
    <property type="match status" value="1"/>
</dbReference>
<accession>A0A8T0EGT9</accession>
<dbReference type="Gene3D" id="2.60.210.10">
    <property type="entry name" value="Apoptosis, Tumor Necrosis Factor Receptor Associated Protein 2, Chain A"/>
    <property type="match status" value="2"/>
</dbReference>
<protein>
    <submittedName>
        <fullName evidence="4">Speckle-type POZ protein B like protein</fullName>
    </submittedName>
</protein>
<dbReference type="PROSITE" id="PS50097">
    <property type="entry name" value="BTB"/>
    <property type="match status" value="1"/>
</dbReference>
<comment type="caution">
    <text evidence="4">The sequence shown here is derived from an EMBL/GenBank/DDBJ whole genome shotgun (WGS) entry which is preliminary data.</text>
</comment>
<dbReference type="SMART" id="SM00225">
    <property type="entry name" value="BTB"/>
    <property type="match status" value="1"/>
</dbReference>
<evidence type="ECO:0000313" key="4">
    <source>
        <dbReference type="EMBL" id="KAF8771927.1"/>
    </source>
</evidence>
<proteinExistence type="predicted"/>
<dbReference type="PANTHER" id="PTHR24413">
    <property type="entry name" value="SPECKLE-TYPE POZ PROTEIN"/>
    <property type="match status" value="1"/>
</dbReference>
<dbReference type="Gene3D" id="3.30.710.10">
    <property type="entry name" value="Potassium Channel Kv1.1, Chain A"/>
    <property type="match status" value="1"/>
</dbReference>
<reference evidence="4" key="2">
    <citation type="submission" date="2020-06" db="EMBL/GenBank/DDBJ databases">
        <authorList>
            <person name="Sheffer M."/>
        </authorList>
    </citation>
    <scope>NUCLEOTIDE SEQUENCE</scope>
</reference>
<dbReference type="Proteomes" id="UP000807504">
    <property type="component" value="Unassembled WGS sequence"/>
</dbReference>
<dbReference type="PROSITE" id="PS50144">
    <property type="entry name" value="MATH"/>
    <property type="match status" value="1"/>
</dbReference>
<evidence type="ECO:0000256" key="1">
    <source>
        <dbReference type="SAM" id="MobiDB-lite"/>
    </source>
</evidence>
<sequence length="569" mass="65775">MVGDDAFNAEFCFKWKIKKFSHCLPWTWIRSPTFTVESMDKTRWCLQLWPKQYTNGIHMEYYLAREEVDSGPEIIRIAFELSFLDHCGMPLVKRSRETSFTKDKNKGFSEFVEQAVVYIHKRFEYLPEDTLTACCRMRRAGELTQKTVFCSATTVIGVEQSSFDWNIDNFSKIRSGRKRTMRKTNPSVKIELSLTPKPEEALLLEISHAHMEEPNMTDCEISVLNSSKNAAYSKRDFRYLEGKVWEFPIFVKKSQLIAERNVCLHNDILVLKCNISISLGVVSNVIDGYRSLSATVEGKAFALIPEPSDVGETISTTQKFIRDLKETDPKLFNVERKDTKEILEEVSSEDSSSSMNESSSPTQNEEYFSVEDETIIEFDNKSFNIEEILPTSSMKEELQRFYQDGTFSDVHLTVGNETFPAHRLILSLRSQKFKELFLNDLSKRSIQLTDLDPGTLRDLLNFIYTNNVVNMTWEKAQKLFSAGERYQVMPLKHACLKFMTENINESNACNVLILADEQQDEQVKKLALEFFLKHGKSILKTKAWDELAKKNIKLAFETMQKMYLNKTSK</sequence>
<dbReference type="InterPro" id="IPR002083">
    <property type="entry name" value="MATH/TRAF_dom"/>
</dbReference>
<keyword evidence="5" id="KW-1185">Reference proteome</keyword>
<dbReference type="SUPFAM" id="SSF49599">
    <property type="entry name" value="TRAF domain-like"/>
    <property type="match status" value="2"/>
</dbReference>
<reference evidence="4" key="1">
    <citation type="journal article" date="2020" name="bioRxiv">
        <title>Chromosome-level reference genome of the European wasp spider Argiope bruennichi: a resource for studies on range expansion and evolutionary adaptation.</title>
        <authorList>
            <person name="Sheffer M.M."/>
            <person name="Hoppe A."/>
            <person name="Krehenwinkel H."/>
            <person name="Uhl G."/>
            <person name="Kuss A.W."/>
            <person name="Jensen L."/>
            <person name="Jensen C."/>
            <person name="Gillespie R.G."/>
            <person name="Hoff K.J."/>
            <person name="Prost S."/>
        </authorList>
    </citation>
    <scope>NUCLEOTIDE SEQUENCE</scope>
</reference>
<gene>
    <name evidence="4" type="ORF">HNY73_019291</name>
</gene>
<dbReference type="InterPro" id="IPR000210">
    <property type="entry name" value="BTB/POZ_dom"/>
</dbReference>
<feature type="region of interest" description="Disordered" evidence="1">
    <location>
        <begin position="343"/>
        <end position="366"/>
    </location>
</feature>
<evidence type="ECO:0000313" key="5">
    <source>
        <dbReference type="Proteomes" id="UP000807504"/>
    </source>
</evidence>
<dbReference type="Pfam" id="PF00651">
    <property type="entry name" value="BTB"/>
    <property type="match status" value="1"/>
</dbReference>
<dbReference type="AlphaFoldDB" id="A0A8T0EGT9"/>